<evidence type="ECO:0000256" key="1">
    <source>
        <dbReference type="ARBA" id="ARBA00001913"/>
    </source>
</evidence>
<evidence type="ECO:0000259" key="5">
    <source>
        <dbReference type="Pfam" id="PF08548"/>
    </source>
</evidence>
<dbReference type="SUPFAM" id="SSF51120">
    <property type="entry name" value="beta-Roll"/>
    <property type="match status" value="2"/>
</dbReference>
<dbReference type="InterPro" id="IPR050557">
    <property type="entry name" value="RTX_toxin/Mannuronan_C5-epim"/>
</dbReference>
<comment type="cofactor">
    <cofactor evidence="1">
        <name>Ca(2+)</name>
        <dbReference type="ChEBI" id="CHEBI:29108"/>
    </cofactor>
</comment>
<dbReference type="Gene3D" id="2.150.10.10">
    <property type="entry name" value="Serralysin-like metalloprotease, C-terminal"/>
    <property type="match status" value="3"/>
</dbReference>
<dbReference type="InterPro" id="IPR018511">
    <property type="entry name" value="Hemolysin-typ_Ca-bd_CS"/>
</dbReference>
<dbReference type="InterPro" id="IPR024079">
    <property type="entry name" value="MetalloPept_cat_dom_sf"/>
</dbReference>
<proteinExistence type="predicted"/>
<accession>A0ABX0VFN7</accession>
<reference evidence="6 7" key="1">
    <citation type="submission" date="2020-03" db="EMBL/GenBank/DDBJ databases">
        <title>The genome sequence of Microvirga sp. c23x22.</title>
        <authorList>
            <person name="Zhang X."/>
        </authorList>
    </citation>
    <scope>NUCLEOTIDE SEQUENCE [LARGE SCALE GENOMIC DNA]</scope>
    <source>
        <strain evidence="7">c23x22</strain>
    </source>
</reference>
<evidence type="ECO:0000313" key="6">
    <source>
        <dbReference type="EMBL" id="NIX76752.1"/>
    </source>
</evidence>
<dbReference type="Proteomes" id="UP000707352">
    <property type="component" value="Unassembled WGS sequence"/>
</dbReference>
<dbReference type="InterPro" id="IPR001343">
    <property type="entry name" value="Hemolysn_Ca-bd"/>
</dbReference>
<evidence type="ECO:0000256" key="4">
    <source>
        <dbReference type="ARBA" id="ARBA00022737"/>
    </source>
</evidence>
<dbReference type="PANTHER" id="PTHR38340:SF1">
    <property type="entry name" value="S-LAYER PROTEIN"/>
    <property type="match status" value="1"/>
</dbReference>
<evidence type="ECO:0000256" key="2">
    <source>
        <dbReference type="ARBA" id="ARBA00004613"/>
    </source>
</evidence>
<name>A0ABX0VFN7_9HYPH</name>
<dbReference type="SUPFAM" id="SSF55486">
    <property type="entry name" value="Metalloproteases ('zincins'), catalytic domain"/>
    <property type="match status" value="1"/>
</dbReference>
<dbReference type="PRINTS" id="PR00313">
    <property type="entry name" value="CABNDNGRPT"/>
</dbReference>
<protein>
    <recommendedName>
        <fullName evidence="5">Peptidase M10 serralysin C-terminal domain-containing protein</fullName>
    </recommendedName>
</protein>
<dbReference type="RefSeq" id="WP_167672668.1">
    <property type="nucleotide sequence ID" value="NZ_JAATJS010000003.1"/>
</dbReference>
<gene>
    <name evidence="6" type="ORF">HB375_09010</name>
</gene>
<dbReference type="InterPro" id="IPR013858">
    <property type="entry name" value="Peptidase_M10B_C"/>
</dbReference>
<dbReference type="Gene3D" id="3.40.390.10">
    <property type="entry name" value="Collagenase (Catalytic Domain)"/>
    <property type="match status" value="1"/>
</dbReference>
<sequence length="662" mass="68399">MAGVKTVPGSNYGNIYVDSLIWGGTAWDPANGPIKVYLGESWNFAAASAVHGPSDYLKVADTAVDWAQAEVDALNYALSVYSSVCGLTFDVANSVEDADIVWWKTDLGAGTLGVHETPTGHQIWGYFNPYETSSWDHLDPGGDGLDTIIHEMGHGMGLAHPHDGGREDDATTFPGVANSSDTGEFGLNQGIWTVMSYNAGWDSTPYNTTYGAQGGLGALDIAALQALYGANTTTAQGDDVYELPNANQAGTGWRCIWDTGGIDAISAAASQTDVIIDLRAATLEPHTSGAGGYASYQLDVSGGFTIAKGVVIEDAFGGSGSDYLIGNAVDNDLFGNDGADELAGLDGMDTLHGDKGNDILEGGAGSDKLDGGDGFDAASYAYAKGAVVVDLVDPSQNTGDAKDDIYISIEDVTGSDFADKIFGSDIANILDGGAGNDTIDGRESDDTIDGGTGADVMNGSAGNNVYYVDNIGDSINDAGGIDTVNASISYTISAFIENLTAGGFAAINLTGNDLSNLITGNSAANKLSGGNGNDKLSGGDGDDTLAGGAGKDVLTGGKGKDFFRFDTKPSKTNIDQIVDFNVKDDTVHLARSIFTKLAKKGGLSKAAFWIGPKAHDSDDRIIYDNKKGILSYDADGSGKGAAVQIAALNKSLKMTALDLYVI</sequence>
<dbReference type="Pfam" id="PF00353">
    <property type="entry name" value="HemolysinCabind"/>
    <property type="match status" value="3"/>
</dbReference>
<keyword evidence="4" id="KW-0677">Repeat</keyword>
<dbReference type="PROSITE" id="PS00330">
    <property type="entry name" value="HEMOLYSIN_CALCIUM"/>
    <property type="match status" value="4"/>
</dbReference>
<comment type="caution">
    <text evidence="6">The sequence shown here is derived from an EMBL/GenBank/DDBJ whole genome shotgun (WGS) entry which is preliminary data.</text>
</comment>
<comment type="subcellular location">
    <subcellularLocation>
        <location evidence="2">Secreted</location>
    </subcellularLocation>
</comment>
<dbReference type="InterPro" id="IPR011049">
    <property type="entry name" value="Serralysin-like_metalloprot_C"/>
</dbReference>
<feature type="domain" description="Peptidase M10 serralysin C-terminal" evidence="5">
    <location>
        <begin position="224"/>
        <end position="354"/>
    </location>
</feature>
<dbReference type="PANTHER" id="PTHR38340">
    <property type="entry name" value="S-LAYER PROTEIN"/>
    <property type="match status" value="1"/>
</dbReference>
<organism evidence="6 7">
    <name type="scientific">Microvirga terricola</name>
    <dbReference type="NCBI Taxonomy" id="2719797"/>
    <lineage>
        <taxon>Bacteria</taxon>
        <taxon>Pseudomonadati</taxon>
        <taxon>Pseudomonadota</taxon>
        <taxon>Alphaproteobacteria</taxon>
        <taxon>Hyphomicrobiales</taxon>
        <taxon>Methylobacteriaceae</taxon>
        <taxon>Microvirga</taxon>
    </lineage>
</organism>
<keyword evidence="7" id="KW-1185">Reference proteome</keyword>
<evidence type="ECO:0000313" key="7">
    <source>
        <dbReference type="Proteomes" id="UP000707352"/>
    </source>
</evidence>
<dbReference type="EMBL" id="JAATJS010000003">
    <property type="protein sequence ID" value="NIX76752.1"/>
    <property type="molecule type" value="Genomic_DNA"/>
</dbReference>
<dbReference type="Pfam" id="PF08548">
    <property type="entry name" value="Peptidase_M10_C"/>
    <property type="match status" value="1"/>
</dbReference>
<evidence type="ECO:0000256" key="3">
    <source>
        <dbReference type="ARBA" id="ARBA00022525"/>
    </source>
</evidence>
<keyword evidence="3" id="KW-0964">Secreted</keyword>